<gene>
    <name evidence="1" type="ORF">Ade02nite_03020</name>
</gene>
<dbReference type="Gene3D" id="1.25.40.10">
    <property type="entry name" value="Tetratricopeptide repeat domain"/>
    <property type="match status" value="1"/>
</dbReference>
<dbReference type="EMBL" id="BOMI01000003">
    <property type="protein sequence ID" value="GID71661.1"/>
    <property type="molecule type" value="Genomic_DNA"/>
</dbReference>
<dbReference type="InterPro" id="IPR011990">
    <property type="entry name" value="TPR-like_helical_dom_sf"/>
</dbReference>
<evidence type="ECO:0000313" key="1">
    <source>
        <dbReference type="EMBL" id="GID71661.1"/>
    </source>
</evidence>
<proteinExistence type="predicted"/>
<evidence type="ECO:0008006" key="3">
    <source>
        <dbReference type="Google" id="ProtNLM"/>
    </source>
</evidence>
<dbReference type="RefSeq" id="WP_203759642.1">
    <property type="nucleotide sequence ID" value="NZ_BAAABO010000004.1"/>
</dbReference>
<dbReference type="Proteomes" id="UP000609879">
    <property type="component" value="Unassembled WGS sequence"/>
</dbReference>
<reference evidence="1 2" key="1">
    <citation type="submission" date="2021-01" db="EMBL/GenBank/DDBJ databases">
        <title>Whole genome shotgun sequence of Actinoplanes deccanensis NBRC 13994.</title>
        <authorList>
            <person name="Komaki H."/>
            <person name="Tamura T."/>
        </authorList>
    </citation>
    <scope>NUCLEOTIDE SEQUENCE [LARGE SCALE GENOMIC DNA]</scope>
    <source>
        <strain evidence="1 2">NBRC 13994</strain>
    </source>
</reference>
<dbReference type="SUPFAM" id="SSF48452">
    <property type="entry name" value="TPR-like"/>
    <property type="match status" value="1"/>
</dbReference>
<accession>A0ABQ3XVB0</accession>
<organism evidence="1 2">
    <name type="scientific">Paractinoplanes deccanensis</name>
    <dbReference type="NCBI Taxonomy" id="113561"/>
    <lineage>
        <taxon>Bacteria</taxon>
        <taxon>Bacillati</taxon>
        <taxon>Actinomycetota</taxon>
        <taxon>Actinomycetes</taxon>
        <taxon>Micromonosporales</taxon>
        <taxon>Micromonosporaceae</taxon>
        <taxon>Paractinoplanes</taxon>
    </lineage>
</organism>
<evidence type="ECO:0000313" key="2">
    <source>
        <dbReference type="Proteomes" id="UP000609879"/>
    </source>
</evidence>
<sequence>MGSEPTAGALLAAGNEAMLEAAFRTGDFLPARHMLEAARDRARAERKRAEEATALTRLGMLAHFAAITGDLTRADWAAEQRLFAEALLIQREVDDPAGAAESLFGLGLVHQVLRGDWATAMPFYTEALTLAERYADEMVRSEVHRHIGFFHVFVSGDTEQGLRHLRMSQVLRERYGDPRRVATGTLALGEAELAAGNLPEALRLLREAVHQARMAGLSAQRVGWAEHALRDCERAAALPDRGSSRLDHA</sequence>
<name>A0ABQ3XVB0_9ACTN</name>
<keyword evidence="2" id="KW-1185">Reference proteome</keyword>
<comment type="caution">
    <text evidence="1">The sequence shown here is derived from an EMBL/GenBank/DDBJ whole genome shotgun (WGS) entry which is preliminary data.</text>
</comment>
<protein>
    <recommendedName>
        <fullName evidence="3">Tetratricopeptide repeat protein</fullName>
    </recommendedName>
</protein>